<sequence length="127" mass="14093">MANKKIISVFENRQDFFNLLKVNPGLVIIKFGATWCGPCKKIKHVVDGFFATSPDNVICADVDVDESFDLYGFFKSKKMVNGIPVMLCYIKGNESFIPDDSVTGIDAVALDAFFKRCGNYLAKLPPV</sequence>
<dbReference type="InterPro" id="IPR013766">
    <property type="entry name" value="Thioredoxin_domain"/>
</dbReference>
<accession>A0A6C0EDR5</accession>
<reference evidence="2" key="1">
    <citation type="journal article" date="2020" name="Nature">
        <title>Giant virus diversity and host interactions through global metagenomics.</title>
        <authorList>
            <person name="Schulz F."/>
            <person name="Roux S."/>
            <person name="Paez-Espino D."/>
            <person name="Jungbluth S."/>
            <person name="Walsh D.A."/>
            <person name="Denef V.J."/>
            <person name="McMahon K.D."/>
            <person name="Konstantinidis K.T."/>
            <person name="Eloe-Fadrosh E.A."/>
            <person name="Kyrpides N.C."/>
            <person name="Woyke T."/>
        </authorList>
    </citation>
    <scope>NUCLEOTIDE SEQUENCE</scope>
    <source>
        <strain evidence="2">GVMAG-M-3300023179-33</strain>
    </source>
</reference>
<dbReference type="Pfam" id="PF00085">
    <property type="entry name" value="Thioredoxin"/>
    <property type="match status" value="1"/>
</dbReference>
<proteinExistence type="predicted"/>
<dbReference type="EMBL" id="MN739821">
    <property type="protein sequence ID" value="QHT27347.1"/>
    <property type="molecule type" value="Genomic_DNA"/>
</dbReference>
<protein>
    <recommendedName>
        <fullName evidence="1">Thioredoxin domain-containing protein</fullName>
    </recommendedName>
</protein>
<feature type="domain" description="Thioredoxin" evidence="1">
    <location>
        <begin position="12"/>
        <end position="95"/>
    </location>
</feature>
<dbReference type="CDD" id="cd02947">
    <property type="entry name" value="TRX_family"/>
    <property type="match status" value="1"/>
</dbReference>
<dbReference type="AlphaFoldDB" id="A0A6C0EDR5"/>
<dbReference type="SUPFAM" id="SSF52833">
    <property type="entry name" value="Thioredoxin-like"/>
    <property type="match status" value="1"/>
</dbReference>
<evidence type="ECO:0000313" key="2">
    <source>
        <dbReference type="EMBL" id="QHT27347.1"/>
    </source>
</evidence>
<name>A0A6C0EDR5_9ZZZZ</name>
<evidence type="ECO:0000259" key="1">
    <source>
        <dbReference type="Pfam" id="PF00085"/>
    </source>
</evidence>
<organism evidence="2">
    <name type="scientific">viral metagenome</name>
    <dbReference type="NCBI Taxonomy" id="1070528"/>
    <lineage>
        <taxon>unclassified sequences</taxon>
        <taxon>metagenomes</taxon>
        <taxon>organismal metagenomes</taxon>
    </lineage>
</organism>
<dbReference type="InterPro" id="IPR036249">
    <property type="entry name" value="Thioredoxin-like_sf"/>
</dbReference>
<dbReference type="Gene3D" id="3.40.30.10">
    <property type="entry name" value="Glutaredoxin"/>
    <property type="match status" value="1"/>
</dbReference>